<dbReference type="PANTHER" id="PTHR42713">
    <property type="entry name" value="HISTIDINE KINASE-RELATED"/>
    <property type="match status" value="1"/>
</dbReference>
<evidence type="ECO:0000256" key="3">
    <source>
        <dbReference type="ARBA" id="ARBA00022553"/>
    </source>
</evidence>
<evidence type="ECO:0000259" key="9">
    <source>
        <dbReference type="PROSITE" id="PS01124"/>
    </source>
</evidence>
<comment type="caution">
    <text evidence="11">The sequence shown here is derived from an EMBL/GenBank/DDBJ whole genome shotgun (WGS) entry which is preliminary data.</text>
</comment>
<dbReference type="InterPro" id="IPR011006">
    <property type="entry name" value="CheY-like_superfamily"/>
</dbReference>
<dbReference type="PANTHER" id="PTHR42713:SF3">
    <property type="entry name" value="TRANSCRIPTIONAL REGULATORY PROTEIN HPTR"/>
    <property type="match status" value="1"/>
</dbReference>
<dbReference type="SMART" id="SM00342">
    <property type="entry name" value="HTH_ARAC"/>
    <property type="match status" value="1"/>
</dbReference>
<evidence type="ECO:0000256" key="6">
    <source>
        <dbReference type="ARBA" id="ARBA00023125"/>
    </source>
</evidence>
<evidence type="ECO:0000256" key="7">
    <source>
        <dbReference type="ARBA" id="ARBA00023163"/>
    </source>
</evidence>
<sequence length="527" mass="59916">MRRAILVDDEIFARKGLVGLIPWEQYGFEIVAEAEDGEEALALIGQHMPDLVITDIRMPVVDGLELIQTVQERFGQTVKFIIISGYGDFKYAQQAVRFGVHDYLLKPIDEDELTETLQRISTMLDTTPSWTPEEVNPILQASLFEQLISGKTDEKAVSEAAQLLGLPEDKPLRYIALELNDIPVEASDEQRSSQIEKVREAVVELLKRRFDVTPVVYVRNQAELGILIRRQESNLAWAVRLGDELVRAAKGQIIEGAVPLVYVGAEAAKLCEIKGSYQSATELQRLKFAFANQSVIVFDDLGGTKLQFKELESSFYSELMERLEEHDSEGVNALADAMFRAFQEQRFALESITSSLARCVHETTRIIQTMQGDEDKLAAFQPIMQWQNEPRTLQGVKRLLIDFLNECMTSIASLRSTTMRGDIGKIRCYIETNYTNNISLKSIAKLYYMNPVYLGQLFKKTYGVYFNDFLLQIRIQEAKRQLRQTDKKIYEIAASVGFGNPDYFVSQFEKVEGKTPTEYKNAMISKK</sequence>
<evidence type="ECO:0000256" key="5">
    <source>
        <dbReference type="ARBA" id="ARBA00023015"/>
    </source>
</evidence>
<evidence type="ECO:0000256" key="2">
    <source>
        <dbReference type="ARBA" id="ARBA00022490"/>
    </source>
</evidence>
<dbReference type="Proteomes" id="UP000256304">
    <property type="component" value="Unassembled WGS sequence"/>
</dbReference>
<evidence type="ECO:0000313" key="11">
    <source>
        <dbReference type="EMBL" id="REE56318.1"/>
    </source>
</evidence>
<dbReference type="Pfam" id="PF12833">
    <property type="entry name" value="HTH_18"/>
    <property type="match status" value="1"/>
</dbReference>
<dbReference type="RefSeq" id="WP_116192657.1">
    <property type="nucleotide sequence ID" value="NZ_QTTN01000064.1"/>
</dbReference>
<dbReference type="InterPro" id="IPR041522">
    <property type="entry name" value="CdaR_GGDEF"/>
</dbReference>
<dbReference type="SUPFAM" id="SSF46689">
    <property type="entry name" value="Homeodomain-like"/>
    <property type="match status" value="2"/>
</dbReference>
<reference evidence="11 12" key="1">
    <citation type="submission" date="2018-08" db="EMBL/GenBank/DDBJ databases">
        <title>Genomic Encyclopedia of Type Strains, Phase III (KMG-III): the genomes of soil and plant-associated and newly described type strains.</title>
        <authorList>
            <person name="Whitman W."/>
        </authorList>
    </citation>
    <scope>NUCLEOTIDE SEQUENCE [LARGE SCALE GENOMIC DNA]</scope>
    <source>
        <strain evidence="11 12">CGMCC 1.10966</strain>
    </source>
</reference>
<dbReference type="Pfam" id="PF00072">
    <property type="entry name" value="Response_reg"/>
    <property type="match status" value="1"/>
</dbReference>
<evidence type="ECO:0000256" key="4">
    <source>
        <dbReference type="ARBA" id="ARBA00023012"/>
    </source>
</evidence>
<feature type="modified residue" description="4-aspartylphosphate" evidence="8">
    <location>
        <position position="55"/>
    </location>
</feature>
<dbReference type="InterPro" id="IPR018062">
    <property type="entry name" value="HTH_AraC-typ_CS"/>
</dbReference>
<dbReference type="PROSITE" id="PS50110">
    <property type="entry name" value="RESPONSE_REGULATORY"/>
    <property type="match status" value="1"/>
</dbReference>
<organism evidence="11 12">
    <name type="scientific">Paenibacillus taihuensis</name>
    <dbReference type="NCBI Taxonomy" id="1156355"/>
    <lineage>
        <taxon>Bacteria</taxon>
        <taxon>Bacillati</taxon>
        <taxon>Bacillota</taxon>
        <taxon>Bacilli</taxon>
        <taxon>Bacillales</taxon>
        <taxon>Paenibacillaceae</taxon>
        <taxon>Paenibacillus</taxon>
    </lineage>
</organism>
<dbReference type="GO" id="GO:0005737">
    <property type="term" value="C:cytoplasm"/>
    <property type="evidence" value="ECO:0007669"/>
    <property type="project" value="UniProtKB-SubCell"/>
</dbReference>
<comment type="subcellular location">
    <subcellularLocation>
        <location evidence="1">Cytoplasm</location>
    </subcellularLocation>
</comment>
<dbReference type="PRINTS" id="PR00032">
    <property type="entry name" value="HTHARAC"/>
</dbReference>
<protein>
    <submittedName>
        <fullName evidence="11">Two-component system response regulator YesN</fullName>
    </submittedName>
</protein>
<keyword evidence="6" id="KW-0238">DNA-binding</keyword>
<dbReference type="SUPFAM" id="SSF52172">
    <property type="entry name" value="CheY-like"/>
    <property type="match status" value="1"/>
</dbReference>
<dbReference type="CDD" id="cd17536">
    <property type="entry name" value="REC_YesN-like"/>
    <property type="match status" value="1"/>
</dbReference>
<dbReference type="SMART" id="SM00448">
    <property type="entry name" value="REC"/>
    <property type="match status" value="1"/>
</dbReference>
<dbReference type="GO" id="GO:0003700">
    <property type="term" value="F:DNA-binding transcription factor activity"/>
    <property type="evidence" value="ECO:0007669"/>
    <property type="project" value="InterPro"/>
</dbReference>
<evidence type="ECO:0000256" key="8">
    <source>
        <dbReference type="PROSITE-ProRule" id="PRU00169"/>
    </source>
</evidence>
<evidence type="ECO:0000259" key="10">
    <source>
        <dbReference type="PROSITE" id="PS50110"/>
    </source>
</evidence>
<feature type="domain" description="Response regulatory" evidence="10">
    <location>
        <begin position="3"/>
        <end position="121"/>
    </location>
</feature>
<dbReference type="PROSITE" id="PS01124">
    <property type="entry name" value="HTH_ARAC_FAMILY_2"/>
    <property type="match status" value="1"/>
</dbReference>
<feature type="domain" description="HTH araC/xylS-type" evidence="9">
    <location>
        <begin position="424"/>
        <end position="522"/>
    </location>
</feature>
<dbReference type="InterPro" id="IPR001789">
    <property type="entry name" value="Sig_transdc_resp-reg_receiver"/>
</dbReference>
<proteinExistence type="predicted"/>
<dbReference type="Pfam" id="PF17853">
    <property type="entry name" value="GGDEF_2"/>
    <property type="match status" value="1"/>
</dbReference>
<dbReference type="InterPro" id="IPR051552">
    <property type="entry name" value="HptR"/>
</dbReference>
<dbReference type="InterPro" id="IPR009057">
    <property type="entry name" value="Homeodomain-like_sf"/>
</dbReference>
<dbReference type="Gene3D" id="3.40.50.2300">
    <property type="match status" value="1"/>
</dbReference>
<keyword evidence="7" id="KW-0804">Transcription</keyword>
<dbReference type="GO" id="GO:0043565">
    <property type="term" value="F:sequence-specific DNA binding"/>
    <property type="evidence" value="ECO:0007669"/>
    <property type="project" value="InterPro"/>
</dbReference>
<dbReference type="EMBL" id="QTTN01000064">
    <property type="protein sequence ID" value="REE56318.1"/>
    <property type="molecule type" value="Genomic_DNA"/>
</dbReference>
<keyword evidence="5" id="KW-0805">Transcription regulation</keyword>
<dbReference type="InterPro" id="IPR020449">
    <property type="entry name" value="Tscrpt_reg_AraC-type_HTH"/>
</dbReference>
<dbReference type="InterPro" id="IPR018060">
    <property type="entry name" value="HTH_AraC"/>
</dbReference>
<evidence type="ECO:0000313" key="12">
    <source>
        <dbReference type="Proteomes" id="UP000256304"/>
    </source>
</evidence>
<dbReference type="Gene3D" id="1.10.10.60">
    <property type="entry name" value="Homeodomain-like"/>
    <property type="match status" value="2"/>
</dbReference>
<keyword evidence="3 8" id="KW-0597">Phosphoprotein</keyword>
<accession>A0A3D9Q5Q6</accession>
<dbReference type="GO" id="GO:0000160">
    <property type="term" value="P:phosphorelay signal transduction system"/>
    <property type="evidence" value="ECO:0007669"/>
    <property type="project" value="UniProtKB-KW"/>
</dbReference>
<dbReference type="AlphaFoldDB" id="A0A3D9Q5Q6"/>
<gene>
    <name evidence="11" type="ORF">A8990_1649</name>
</gene>
<keyword evidence="4" id="KW-0902">Two-component regulatory system</keyword>
<keyword evidence="2" id="KW-0963">Cytoplasm</keyword>
<dbReference type="OrthoDB" id="342399at2"/>
<name>A0A3D9Q5Q6_9BACL</name>
<keyword evidence="12" id="KW-1185">Reference proteome</keyword>
<dbReference type="PROSITE" id="PS00041">
    <property type="entry name" value="HTH_ARAC_FAMILY_1"/>
    <property type="match status" value="1"/>
</dbReference>
<evidence type="ECO:0000256" key="1">
    <source>
        <dbReference type="ARBA" id="ARBA00004496"/>
    </source>
</evidence>